<comment type="caution">
    <text evidence="8">The sequence shown here is derived from an EMBL/GenBank/DDBJ whole genome shotgun (WGS) entry which is preliminary data.</text>
</comment>
<feature type="compositionally biased region" description="Polar residues" evidence="6">
    <location>
        <begin position="24"/>
        <end position="34"/>
    </location>
</feature>
<evidence type="ECO:0000256" key="1">
    <source>
        <dbReference type="ARBA" id="ARBA00022475"/>
    </source>
</evidence>
<feature type="compositionally biased region" description="Low complexity" evidence="6">
    <location>
        <begin position="37"/>
        <end position="46"/>
    </location>
</feature>
<feature type="chain" id="PRO_5038745143" evidence="7">
    <location>
        <begin position="20"/>
        <end position="456"/>
    </location>
</feature>
<gene>
    <name evidence="8" type="ORF">IAB67_04060</name>
</gene>
<dbReference type="PANTHER" id="PTHR43649">
    <property type="entry name" value="ARABINOSE-BINDING PROTEIN-RELATED"/>
    <property type="match status" value="1"/>
</dbReference>
<evidence type="ECO:0000256" key="3">
    <source>
        <dbReference type="ARBA" id="ARBA00023136"/>
    </source>
</evidence>
<dbReference type="AlphaFoldDB" id="A0A9D1LLK5"/>
<dbReference type="Gene3D" id="3.40.190.10">
    <property type="entry name" value="Periplasmic binding protein-like II"/>
    <property type="match status" value="1"/>
</dbReference>
<protein>
    <submittedName>
        <fullName evidence="8">Sugar ABC transporter substrate-binding protein</fullName>
    </submittedName>
</protein>
<dbReference type="CDD" id="cd13585">
    <property type="entry name" value="PBP2_TMBP_like"/>
    <property type="match status" value="1"/>
</dbReference>
<proteinExistence type="predicted"/>
<feature type="region of interest" description="Disordered" evidence="6">
    <location>
        <begin position="24"/>
        <end position="59"/>
    </location>
</feature>
<evidence type="ECO:0000313" key="8">
    <source>
        <dbReference type="EMBL" id="HIU43452.1"/>
    </source>
</evidence>
<organism evidence="8 9">
    <name type="scientific">Candidatus Ventrousia excrementavium</name>
    <dbReference type="NCBI Taxonomy" id="2840961"/>
    <lineage>
        <taxon>Bacteria</taxon>
        <taxon>Bacillati</taxon>
        <taxon>Bacillota</taxon>
        <taxon>Clostridia</taxon>
        <taxon>Eubacteriales</taxon>
        <taxon>Clostridiaceae</taxon>
        <taxon>Clostridiaceae incertae sedis</taxon>
        <taxon>Candidatus Ventrousia</taxon>
    </lineage>
</organism>
<dbReference type="InterPro" id="IPR050490">
    <property type="entry name" value="Bact_solute-bd_prot1"/>
</dbReference>
<keyword evidence="5" id="KW-0449">Lipoprotein</keyword>
<evidence type="ECO:0000313" key="9">
    <source>
        <dbReference type="Proteomes" id="UP000824073"/>
    </source>
</evidence>
<dbReference type="PANTHER" id="PTHR43649:SF33">
    <property type="entry name" value="POLYGALACTURONAN_RHAMNOGALACTURONAN-BINDING PROTEIN YTCQ"/>
    <property type="match status" value="1"/>
</dbReference>
<evidence type="ECO:0000256" key="4">
    <source>
        <dbReference type="ARBA" id="ARBA00023139"/>
    </source>
</evidence>
<dbReference type="EMBL" id="DVMR01000035">
    <property type="protein sequence ID" value="HIU43452.1"/>
    <property type="molecule type" value="Genomic_DNA"/>
</dbReference>
<keyword evidence="1" id="KW-1003">Cell membrane</keyword>
<keyword evidence="2 7" id="KW-0732">Signal</keyword>
<accession>A0A9D1LLK5</accession>
<reference evidence="8" key="2">
    <citation type="journal article" date="2021" name="PeerJ">
        <title>Extensive microbial diversity within the chicken gut microbiome revealed by metagenomics and culture.</title>
        <authorList>
            <person name="Gilroy R."/>
            <person name="Ravi A."/>
            <person name="Getino M."/>
            <person name="Pursley I."/>
            <person name="Horton D.L."/>
            <person name="Alikhan N.F."/>
            <person name="Baker D."/>
            <person name="Gharbi K."/>
            <person name="Hall N."/>
            <person name="Watson M."/>
            <person name="Adriaenssens E.M."/>
            <person name="Foster-Nyarko E."/>
            <person name="Jarju S."/>
            <person name="Secka A."/>
            <person name="Antonio M."/>
            <person name="Oren A."/>
            <person name="Chaudhuri R.R."/>
            <person name="La Ragione R."/>
            <person name="Hildebrand F."/>
            <person name="Pallen M.J."/>
        </authorList>
    </citation>
    <scope>NUCLEOTIDE SEQUENCE</scope>
    <source>
        <strain evidence="8">CHK191-8634</strain>
    </source>
</reference>
<evidence type="ECO:0000256" key="7">
    <source>
        <dbReference type="SAM" id="SignalP"/>
    </source>
</evidence>
<keyword evidence="3" id="KW-0472">Membrane</keyword>
<evidence type="ECO:0000256" key="5">
    <source>
        <dbReference type="ARBA" id="ARBA00023288"/>
    </source>
</evidence>
<keyword evidence="4" id="KW-0564">Palmitate</keyword>
<sequence>MKKALALLLAVVMLLGMVACNNSETETQDNTPTTPAGDDNTTPSDDSGSDSGEEYTGPTGEITFVAWGSDAEIECDLEACEAFMASHPGTTVHFEALNDDYGTAVETRFIGGQSPDVIYGHPQTLLSWMREGMLMPLSDIYEEHEELWDEELYSTNLYDAYLYEGDYYATPVGACTTVLFYNKDMLDAAGLDYPTADTTWEELSEMAEATTVRDADGVPTTIGLSTATGNWLNVLFSKGGKFLDDMNNPTEVVFESPEALETLEWIKQASDDGIAPSADDGTYLTGGFAGGEYAFYMSGVYDIVWLSAIEDFEWDIAPLPESMHQEGDTPVLYAGYAVSSQSENPELAKEFAYFMTTYEAQRIMAKTGLITPLRKDVAMLDEVLDIPGGPEHHSLRVETLPYSQNQQGQCLCWWEMTAVVDNYIYQMVDDQITPEDAMHAIQTECSELLDAELANQ</sequence>
<evidence type="ECO:0000256" key="6">
    <source>
        <dbReference type="SAM" id="MobiDB-lite"/>
    </source>
</evidence>
<reference evidence="8" key="1">
    <citation type="submission" date="2020-10" db="EMBL/GenBank/DDBJ databases">
        <authorList>
            <person name="Gilroy R."/>
        </authorList>
    </citation>
    <scope>NUCLEOTIDE SEQUENCE</scope>
    <source>
        <strain evidence="8">CHK191-8634</strain>
    </source>
</reference>
<evidence type="ECO:0000256" key="2">
    <source>
        <dbReference type="ARBA" id="ARBA00022729"/>
    </source>
</evidence>
<dbReference type="Pfam" id="PF13416">
    <property type="entry name" value="SBP_bac_8"/>
    <property type="match status" value="1"/>
</dbReference>
<dbReference type="InterPro" id="IPR006059">
    <property type="entry name" value="SBP"/>
</dbReference>
<dbReference type="SUPFAM" id="SSF53850">
    <property type="entry name" value="Periplasmic binding protein-like II"/>
    <property type="match status" value="1"/>
</dbReference>
<dbReference type="PROSITE" id="PS51257">
    <property type="entry name" value="PROKAR_LIPOPROTEIN"/>
    <property type="match status" value="1"/>
</dbReference>
<feature type="signal peptide" evidence="7">
    <location>
        <begin position="1"/>
        <end position="19"/>
    </location>
</feature>
<dbReference type="Proteomes" id="UP000824073">
    <property type="component" value="Unassembled WGS sequence"/>
</dbReference>
<name>A0A9D1LLK5_9CLOT</name>